<keyword evidence="2" id="KW-1185">Reference proteome</keyword>
<evidence type="ECO:0000313" key="1">
    <source>
        <dbReference type="EMBL" id="QEL15671.1"/>
    </source>
</evidence>
<proteinExistence type="predicted"/>
<dbReference type="InterPro" id="IPR013406">
    <property type="entry name" value="CHP02574_addiction_mod"/>
</dbReference>
<gene>
    <name evidence="1" type="ORF">PX52LOC_02606</name>
</gene>
<evidence type="ECO:0008006" key="3">
    <source>
        <dbReference type="Google" id="ProtNLM"/>
    </source>
</evidence>
<dbReference type="AlphaFoldDB" id="A0A5C1A900"/>
<accession>A0A5C1A900</accession>
<protein>
    <recommendedName>
        <fullName evidence="3">Addiction module component</fullName>
    </recommendedName>
</protein>
<dbReference type="KEGG" id="lrs:PX52LOC_02606"/>
<dbReference type="NCBIfam" id="TIGR02574">
    <property type="entry name" value="stabl_TIGR02574"/>
    <property type="match status" value="1"/>
</dbReference>
<name>A0A5C1A900_9BACT</name>
<sequence length="78" mass="8619">MSDAMKSVLELAAQLSADERGELAARLLEELDHADADAASAWSDEIRRRIDDLRSGRETPIPWAEARRQILEDGDDAG</sequence>
<dbReference type="EMBL" id="CP042425">
    <property type="protein sequence ID" value="QEL15671.1"/>
    <property type="molecule type" value="Genomic_DNA"/>
</dbReference>
<evidence type="ECO:0000313" key="2">
    <source>
        <dbReference type="Proteomes" id="UP000324974"/>
    </source>
</evidence>
<organism evidence="1 2">
    <name type="scientific">Limnoglobus roseus</name>
    <dbReference type="NCBI Taxonomy" id="2598579"/>
    <lineage>
        <taxon>Bacteria</taxon>
        <taxon>Pseudomonadati</taxon>
        <taxon>Planctomycetota</taxon>
        <taxon>Planctomycetia</taxon>
        <taxon>Gemmatales</taxon>
        <taxon>Gemmataceae</taxon>
        <taxon>Limnoglobus</taxon>
    </lineage>
</organism>
<dbReference type="RefSeq" id="WP_168218970.1">
    <property type="nucleotide sequence ID" value="NZ_CP042425.1"/>
</dbReference>
<dbReference type="Proteomes" id="UP000324974">
    <property type="component" value="Chromosome"/>
</dbReference>
<reference evidence="2" key="1">
    <citation type="submission" date="2019-08" db="EMBL/GenBank/DDBJ databases">
        <title>Limnoglobus roseus gen. nov., sp. nov., a novel freshwater planctomycete with a giant genome from the family Gemmataceae.</title>
        <authorList>
            <person name="Kulichevskaya I.S."/>
            <person name="Naumoff D.G."/>
            <person name="Miroshnikov K."/>
            <person name="Ivanova A."/>
            <person name="Philippov D.A."/>
            <person name="Hakobyan A."/>
            <person name="Rijpstra I.C."/>
            <person name="Sinninghe Damste J.S."/>
            <person name="Liesack W."/>
            <person name="Dedysh S.N."/>
        </authorList>
    </citation>
    <scope>NUCLEOTIDE SEQUENCE [LARGE SCALE GENOMIC DNA]</scope>
    <source>
        <strain evidence="2">PX52</strain>
    </source>
</reference>
<dbReference type="Pfam" id="PF09720">
    <property type="entry name" value="Unstab_antitox"/>
    <property type="match status" value="1"/>
</dbReference>